<organism evidence="4 5">
    <name type="scientific">Acidithiobacillus ferrivorans</name>
    <dbReference type="NCBI Taxonomy" id="160808"/>
    <lineage>
        <taxon>Bacteria</taxon>
        <taxon>Pseudomonadati</taxon>
        <taxon>Pseudomonadota</taxon>
        <taxon>Acidithiobacillia</taxon>
        <taxon>Acidithiobacillales</taxon>
        <taxon>Acidithiobacillaceae</taxon>
        <taxon>Acidithiobacillus</taxon>
    </lineage>
</organism>
<dbReference type="Pfam" id="PF01370">
    <property type="entry name" value="Epimerase"/>
    <property type="match status" value="1"/>
</dbReference>
<accession>A0A7T4WFU5</accession>
<evidence type="ECO:0000256" key="2">
    <source>
        <dbReference type="ARBA" id="ARBA00007637"/>
    </source>
</evidence>
<protein>
    <submittedName>
        <fullName evidence="4">GDP-mannose 4,6-dehydratase</fullName>
    </submittedName>
</protein>
<dbReference type="InterPro" id="IPR036291">
    <property type="entry name" value="NAD(P)-bd_dom_sf"/>
</dbReference>
<gene>
    <name evidence="4" type="ORF">H2515_06260</name>
</gene>
<dbReference type="RefSeq" id="WP_081919160.1">
    <property type="nucleotide sequence ID" value="NZ_CCCS020000001.1"/>
</dbReference>
<name>A0A7T4WFU5_9PROT</name>
<sequence>MSSSWRGRNCLVTGGSGFGGAHLCVQLLTRGANVHVYDRVLPPSSYLRLQHLENDVNYIAGDIRDHEFLKLTLARLQIDTIFHVAAQPIVPISNEVPWETLSVNVAGTFSVLEAMRTSRHVQRLIFASSGAYYGATTTDQAIPEDAAPLDATNIYASSKVAGDIVARAYARIYGLKIATCRFMNTYGPGDLNFSRIVPRAIANLMNNKAYDFGSRDDGSSGLDFLFISDMADAYIKTAERLEEHSGDAFNFGSGQPTQIRKLTETLSHLFDGKHRNAIFSGPKKSKPAIKYLDTQKTNTLLDWSPSITLADGLQQTLDWYREHWSIIGKYAHDLSSQ</sequence>
<reference evidence="4 5" key="1">
    <citation type="submission" date="2020-07" db="EMBL/GenBank/DDBJ databases">
        <title>Complete genome sequence analysis of Acidithiobacillus ferrivorans XJFY6S-08 reveals extreme environmental adaptation to alpine acid mine drainage.</title>
        <authorList>
            <person name="Yan L."/>
            <person name="Ni Y."/>
        </authorList>
    </citation>
    <scope>NUCLEOTIDE SEQUENCE [LARGE SCALE GENOMIC DNA]</scope>
    <source>
        <strain evidence="4 5">XJFY6S-08</strain>
    </source>
</reference>
<dbReference type="AlphaFoldDB" id="A0A7T4WFU5"/>
<dbReference type="InterPro" id="IPR001509">
    <property type="entry name" value="Epimerase_deHydtase"/>
</dbReference>
<comment type="pathway">
    <text evidence="1">Bacterial outer membrane biogenesis; LPS O-antigen biosynthesis.</text>
</comment>
<dbReference type="SUPFAM" id="SSF51735">
    <property type="entry name" value="NAD(P)-binding Rossmann-fold domains"/>
    <property type="match status" value="1"/>
</dbReference>
<dbReference type="PANTHER" id="PTHR43000">
    <property type="entry name" value="DTDP-D-GLUCOSE 4,6-DEHYDRATASE-RELATED"/>
    <property type="match status" value="1"/>
</dbReference>
<feature type="domain" description="NAD-dependent epimerase/dehydratase" evidence="3">
    <location>
        <begin position="11"/>
        <end position="252"/>
    </location>
</feature>
<evidence type="ECO:0000313" key="5">
    <source>
        <dbReference type="Proteomes" id="UP000595420"/>
    </source>
</evidence>
<proteinExistence type="inferred from homology"/>
<evidence type="ECO:0000313" key="4">
    <source>
        <dbReference type="EMBL" id="QQD73836.1"/>
    </source>
</evidence>
<dbReference type="Gene3D" id="3.90.25.10">
    <property type="entry name" value="UDP-galactose 4-epimerase, domain 1"/>
    <property type="match status" value="1"/>
</dbReference>
<dbReference type="Proteomes" id="UP000595420">
    <property type="component" value="Chromosome"/>
</dbReference>
<dbReference type="EMBL" id="CP059488">
    <property type="protein sequence ID" value="QQD73836.1"/>
    <property type="molecule type" value="Genomic_DNA"/>
</dbReference>
<evidence type="ECO:0000259" key="3">
    <source>
        <dbReference type="Pfam" id="PF01370"/>
    </source>
</evidence>
<comment type="similarity">
    <text evidence="2">Belongs to the NAD(P)-dependent epimerase/dehydratase family.</text>
</comment>
<dbReference type="Gene3D" id="3.40.50.720">
    <property type="entry name" value="NAD(P)-binding Rossmann-like Domain"/>
    <property type="match status" value="1"/>
</dbReference>
<evidence type="ECO:0000256" key="1">
    <source>
        <dbReference type="ARBA" id="ARBA00005125"/>
    </source>
</evidence>